<dbReference type="EMBL" id="VIFM01000338">
    <property type="protein sequence ID" value="TQF09504.1"/>
    <property type="molecule type" value="Genomic_DNA"/>
</dbReference>
<accession>A0A540WM58</accession>
<dbReference type="AlphaFoldDB" id="A0A540WM58"/>
<organism evidence="2 3">
    <name type="scientific">Myxococcus llanfairpwllgwyngyllgogerychwyrndrobwllllantysiliogogogochensis</name>
    <dbReference type="NCBI Taxonomy" id="2590453"/>
    <lineage>
        <taxon>Bacteria</taxon>
        <taxon>Pseudomonadati</taxon>
        <taxon>Myxococcota</taxon>
        <taxon>Myxococcia</taxon>
        <taxon>Myxococcales</taxon>
        <taxon>Cystobacterineae</taxon>
        <taxon>Myxococcaceae</taxon>
        <taxon>Myxococcus</taxon>
    </lineage>
</organism>
<evidence type="ECO:0000313" key="3">
    <source>
        <dbReference type="Proteomes" id="UP000315369"/>
    </source>
</evidence>
<name>A0A540WM58_9BACT</name>
<proteinExistence type="predicted"/>
<feature type="region of interest" description="Disordered" evidence="1">
    <location>
        <begin position="116"/>
        <end position="136"/>
    </location>
</feature>
<evidence type="ECO:0000313" key="2">
    <source>
        <dbReference type="EMBL" id="TQF09504.1"/>
    </source>
</evidence>
<keyword evidence="3" id="KW-1185">Reference proteome</keyword>
<dbReference type="RefSeq" id="WP_141648673.1">
    <property type="nucleotide sequence ID" value="NZ_VIFM01000338.1"/>
</dbReference>
<sequence>MTMTTTQARWRRVAVSGWMALALCGGVAVARAVTSEVRTPSRRLSAEERVLVGRAAAEAEPHWRRRSMHSFPGDHWSQDDDFGASERGWVMNEARRRDVPVTDVFDAIDTELRSAAPILPPRKASASPCKPRPFYD</sequence>
<gene>
    <name evidence="2" type="ORF">FJV41_44275</name>
</gene>
<comment type="caution">
    <text evidence="2">The sequence shown here is derived from an EMBL/GenBank/DDBJ whole genome shotgun (WGS) entry which is preliminary data.</text>
</comment>
<evidence type="ECO:0000256" key="1">
    <source>
        <dbReference type="SAM" id="MobiDB-lite"/>
    </source>
</evidence>
<dbReference type="OrthoDB" id="5382002at2"/>
<reference evidence="2 3" key="1">
    <citation type="submission" date="2019-06" db="EMBL/GenBank/DDBJ databases">
        <authorList>
            <person name="Livingstone P."/>
            <person name="Whitworth D."/>
        </authorList>
    </citation>
    <scope>NUCLEOTIDE SEQUENCE [LARGE SCALE GENOMIC DNA]</scope>
    <source>
        <strain evidence="2 3">AM401</strain>
    </source>
</reference>
<dbReference type="Proteomes" id="UP000315369">
    <property type="component" value="Unassembled WGS sequence"/>
</dbReference>
<protein>
    <submittedName>
        <fullName evidence="2">Uncharacterized protein</fullName>
    </submittedName>
</protein>